<dbReference type="EMBL" id="FNBW01000009">
    <property type="protein sequence ID" value="SDG02126.1"/>
    <property type="molecule type" value="Genomic_DNA"/>
</dbReference>
<keyword evidence="2" id="KW-1185">Reference proteome</keyword>
<reference evidence="1 2" key="1">
    <citation type="submission" date="2016-10" db="EMBL/GenBank/DDBJ databases">
        <authorList>
            <person name="Varghese N."/>
            <person name="Submissions S."/>
        </authorList>
    </citation>
    <scope>NUCLEOTIDE SEQUENCE [LARGE SCALE GENOMIC DNA]</scope>
    <source>
        <strain evidence="1 2">DSM 18839</strain>
    </source>
</reference>
<comment type="caution">
    <text evidence="1">The sequence shown here is derived from an EMBL/GenBank/DDBJ whole genome shotgun (WGS) entry which is preliminary data.</text>
</comment>
<dbReference type="OrthoDB" id="370799at2"/>
<evidence type="ECO:0000313" key="1">
    <source>
        <dbReference type="EMBL" id="SDG02126.1"/>
    </source>
</evidence>
<evidence type="ECO:0000313" key="2">
    <source>
        <dbReference type="Proteomes" id="UP000198615"/>
    </source>
</evidence>
<dbReference type="AlphaFoldDB" id="A0A8G2EYY9"/>
<accession>A0A8G2EYY9</accession>
<gene>
    <name evidence="1" type="ORF">SAMN05660686_03071</name>
</gene>
<proteinExistence type="predicted"/>
<dbReference type="RefSeq" id="WP_093151537.1">
    <property type="nucleotide sequence ID" value="NZ_FNBW01000009.1"/>
</dbReference>
<sequence length="98" mass="10553">MTLDEFRDSLDAPAPPAGLSPALLGLWHQGKGDWEAAHVTVQDDDGADAAWVHAHLHRVEGDESNAGYWFRRAGKPHTKGDLGAEWAEMAGALLAQGR</sequence>
<protein>
    <submittedName>
        <fullName evidence="1">Uncharacterized protein</fullName>
    </submittedName>
</protein>
<dbReference type="Proteomes" id="UP000198615">
    <property type="component" value="Unassembled WGS sequence"/>
</dbReference>
<organism evidence="1 2">
    <name type="scientific">Thalassobaculum litoreum DSM 18839</name>
    <dbReference type="NCBI Taxonomy" id="1123362"/>
    <lineage>
        <taxon>Bacteria</taxon>
        <taxon>Pseudomonadati</taxon>
        <taxon>Pseudomonadota</taxon>
        <taxon>Alphaproteobacteria</taxon>
        <taxon>Rhodospirillales</taxon>
        <taxon>Thalassobaculaceae</taxon>
        <taxon>Thalassobaculum</taxon>
    </lineage>
</organism>
<name>A0A8G2EYY9_9PROT</name>